<sequence>MESVSVVLGYVALATAMDDFHNLSVQGLISGFNRFKGFDIVFTDPFSPYTGVSNVPRCDDVAFFGHGFLFVCLGIKIHDTTVPCSVDFICFVLPVLFFDKFIHTRGLAQTNQNLEFSSDANNKELVYGVISTQDGMNSVGDESDINVVTTKNESIIQGGQREKSWLNGLPFDHFQPVQGGVAFLVNGVTLLVSQMWYWVEQKQNSSMVLVRLMCGICWVYGSMIGNTQCIVGRKVISKD</sequence>
<reference evidence="1 2" key="1">
    <citation type="submission" date="2024-04" db="EMBL/GenBank/DDBJ databases">
        <title>The reference genome of an endangered Asteraceae, Deinandra increscens subsp. villosa, native to the Central Coast of California.</title>
        <authorList>
            <person name="Guilliams M."/>
            <person name="Hasenstab-Lehman K."/>
            <person name="Meyer R."/>
            <person name="Mcevoy S."/>
        </authorList>
    </citation>
    <scope>NUCLEOTIDE SEQUENCE [LARGE SCALE GENOMIC DNA]</scope>
    <source>
        <tissue evidence="1">Leaf</tissue>
    </source>
</reference>
<dbReference type="EMBL" id="JBCNJP010000003">
    <property type="protein sequence ID" value="KAK9079672.1"/>
    <property type="molecule type" value="Genomic_DNA"/>
</dbReference>
<proteinExistence type="predicted"/>
<keyword evidence="2" id="KW-1185">Reference proteome</keyword>
<organism evidence="1 2">
    <name type="scientific">Deinandra increscens subsp. villosa</name>
    <dbReference type="NCBI Taxonomy" id="3103831"/>
    <lineage>
        <taxon>Eukaryota</taxon>
        <taxon>Viridiplantae</taxon>
        <taxon>Streptophyta</taxon>
        <taxon>Embryophyta</taxon>
        <taxon>Tracheophyta</taxon>
        <taxon>Spermatophyta</taxon>
        <taxon>Magnoliopsida</taxon>
        <taxon>eudicotyledons</taxon>
        <taxon>Gunneridae</taxon>
        <taxon>Pentapetalae</taxon>
        <taxon>asterids</taxon>
        <taxon>campanulids</taxon>
        <taxon>Asterales</taxon>
        <taxon>Asteraceae</taxon>
        <taxon>Asteroideae</taxon>
        <taxon>Heliantheae alliance</taxon>
        <taxon>Madieae</taxon>
        <taxon>Madiinae</taxon>
        <taxon>Deinandra</taxon>
    </lineage>
</organism>
<dbReference type="AlphaFoldDB" id="A0AAP0DV56"/>
<comment type="caution">
    <text evidence="1">The sequence shown here is derived from an EMBL/GenBank/DDBJ whole genome shotgun (WGS) entry which is preliminary data.</text>
</comment>
<name>A0AAP0DV56_9ASTR</name>
<accession>A0AAP0DV56</accession>
<protein>
    <submittedName>
        <fullName evidence="1">Uncharacterized protein</fullName>
    </submittedName>
</protein>
<evidence type="ECO:0000313" key="1">
    <source>
        <dbReference type="EMBL" id="KAK9079672.1"/>
    </source>
</evidence>
<dbReference type="Proteomes" id="UP001408789">
    <property type="component" value="Unassembled WGS sequence"/>
</dbReference>
<evidence type="ECO:0000313" key="2">
    <source>
        <dbReference type="Proteomes" id="UP001408789"/>
    </source>
</evidence>
<gene>
    <name evidence="1" type="ORF">SSX86_001345</name>
</gene>